<reference evidence="1 2" key="1">
    <citation type="journal article" date="2008" name="Science">
        <title>The Physcomitrella genome reveals evolutionary insights into the conquest of land by plants.</title>
        <authorList>
            <person name="Rensing S."/>
            <person name="Lang D."/>
            <person name="Zimmer A."/>
            <person name="Terry A."/>
            <person name="Salamov A."/>
            <person name="Shapiro H."/>
            <person name="Nishiyama T."/>
            <person name="Perroud P.-F."/>
            <person name="Lindquist E."/>
            <person name="Kamisugi Y."/>
            <person name="Tanahashi T."/>
            <person name="Sakakibara K."/>
            <person name="Fujita T."/>
            <person name="Oishi K."/>
            <person name="Shin-I T."/>
            <person name="Kuroki Y."/>
            <person name="Toyoda A."/>
            <person name="Suzuki Y."/>
            <person name="Hashimoto A."/>
            <person name="Yamaguchi K."/>
            <person name="Sugano A."/>
            <person name="Kohara Y."/>
            <person name="Fujiyama A."/>
            <person name="Anterola A."/>
            <person name="Aoki S."/>
            <person name="Ashton N."/>
            <person name="Barbazuk W.B."/>
            <person name="Barker E."/>
            <person name="Bennetzen J."/>
            <person name="Bezanilla M."/>
            <person name="Blankenship R."/>
            <person name="Cho S.H."/>
            <person name="Dutcher S."/>
            <person name="Estelle M."/>
            <person name="Fawcett J.A."/>
            <person name="Gundlach H."/>
            <person name="Hanada K."/>
            <person name="Heyl A."/>
            <person name="Hicks K.A."/>
            <person name="Hugh J."/>
            <person name="Lohr M."/>
            <person name="Mayer K."/>
            <person name="Melkozernov A."/>
            <person name="Murata T."/>
            <person name="Nelson D."/>
            <person name="Pils B."/>
            <person name="Prigge M."/>
            <person name="Reiss B."/>
            <person name="Renner T."/>
            <person name="Rombauts S."/>
            <person name="Rushton P."/>
            <person name="Sanderfoot A."/>
            <person name="Schween G."/>
            <person name="Shiu S.-H."/>
            <person name="Stueber K."/>
            <person name="Theodoulou F.L."/>
            <person name="Tu H."/>
            <person name="Van de Peer Y."/>
            <person name="Verrier P.J."/>
            <person name="Waters E."/>
            <person name="Wood A."/>
            <person name="Yang L."/>
            <person name="Cove D."/>
            <person name="Cuming A."/>
            <person name="Hasebe M."/>
            <person name="Lucas S."/>
            <person name="Mishler D.B."/>
            <person name="Reski R."/>
            <person name="Grigoriev I."/>
            <person name="Quatrano R.S."/>
            <person name="Boore J.L."/>
        </authorList>
    </citation>
    <scope>NUCLEOTIDE SEQUENCE [LARGE SCALE GENOMIC DNA]</scope>
    <source>
        <strain evidence="1 2">cv. Gransden 2004</strain>
    </source>
</reference>
<dbReference type="GO" id="GO:0006362">
    <property type="term" value="P:transcription elongation by RNA polymerase I"/>
    <property type="evidence" value="ECO:0000318"/>
    <property type="project" value="GO_Central"/>
</dbReference>
<dbReference type="Gramene" id="Pp3c2_18710V3.2">
    <property type="protein sequence ID" value="PAC:32936569.CDS.1"/>
    <property type="gene ID" value="Pp3c2_18710"/>
</dbReference>
<dbReference type="EMBL" id="ABEU02000002">
    <property type="status" value="NOT_ANNOTATED_CDS"/>
    <property type="molecule type" value="Genomic_DNA"/>
</dbReference>
<dbReference type="GO" id="GO:0005665">
    <property type="term" value="C:RNA polymerase II, core complex"/>
    <property type="evidence" value="ECO:0000318"/>
    <property type="project" value="GO_Central"/>
</dbReference>
<dbReference type="EnsemblPlants" id="Pp3c2_18710V3.2">
    <property type="protein sequence ID" value="PAC:32936569.CDS.1"/>
    <property type="gene ID" value="Pp3c2_18710"/>
</dbReference>
<name>A0A7I3ZBT5_PHYPA</name>
<dbReference type="Proteomes" id="UP000006727">
    <property type="component" value="Chromosome 2"/>
</dbReference>
<dbReference type="InterPro" id="IPR043920">
    <property type="entry name" value="DUF5757"/>
</dbReference>
<dbReference type="AlphaFoldDB" id="A0A7I3ZBT5"/>
<evidence type="ECO:0000313" key="2">
    <source>
        <dbReference type="Proteomes" id="UP000006727"/>
    </source>
</evidence>
<dbReference type="GO" id="GO:0005736">
    <property type="term" value="C:RNA polymerase I complex"/>
    <property type="evidence" value="ECO:0000318"/>
    <property type="project" value="GO_Central"/>
</dbReference>
<dbReference type="GO" id="GO:0006366">
    <property type="term" value="P:transcription by RNA polymerase II"/>
    <property type="evidence" value="ECO:0000318"/>
    <property type="project" value="GO_Central"/>
</dbReference>
<dbReference type="PANTHER" id="PTHR10535:SF0">
    <property type="entry name" value="DNA-DIRECTED RNA POLYMERASES I, II, AND III SUBUNIT RPABC1"/>
    <property type="match status" value="1"/>
</dbReference>
<keyword evidence="2" id="KW-1185">Reference proteome</keyword>
<reference evidence="1 2" key="2">
    <citation type="journal article" date="2018" name="Plant J.">
        <title>The Physcomitrella patens chromosome-scale assembly reveals moss genome structure and evolution.</title>
        <authorList>
            <person name="Lang D."/>
            <person name="Ullrich K.K."/>
            <person name="Murat F."/>
            <person name="Fuchs J."/>
            <person name="Jenkins J."/>
            <person name="Haas F.B."/>
            <person name="Piednoel M."/>
            <person name="Gundlach H."/>
            <person name="Van Bel M."/>
            <person name="Meyberg R."/>
            <person name="Vives C."/>
            <person name="Morata J."/>
            <person name="Symeonidi A."/>
            <person name="Hiss M."/>
            <person name="Muchero W."/>
            <person name="Kamisugi Y."/>
            <person name="Saleh O."/>
            <person name="Blanc G."/>
            <person name="Decker E.L."/>
            <person name="van Gessel N."/>
            <person name="Grimwood J."/>
            <person name="Hayes R.D."/>
            <person name="Graham S.W."/>
            <person name="Gunter L.E."/>
            <person name="McDaniel S.F."/>
            <person name="Hoernstein S.N.W."/>
            <person name="Larsson A."/>
            <person name="Li F.W."/>
            <person name="Perroud P.F."/>
            <person name="Phillips J."/>
            <person name="Ranjan P."/>
            <person name="Rokshar D.S."/>
            <person name="Rothfels C.J."/>
            <person name="Schneider L."/>
            <person name="Shu S."/>
            <person name="Stevenson D.W."/>
            <person name="Thummler F."/>
            <person name="Tillich M."/>
            <person name="Villarreal Aguilar J.C."/>
            <person name="Widiez T."/>
            <person name="Wong G.K."/>
            <person name="Wymore A."/>
            <person name="Zhang Y."/>
            <person name="Zimmer A.D."/>
            <person name="Quatrano R.S."/>
            <person name="Mayer K.F.X."/>
            <person name="Goodstein D."/>
            <person name="Casacuberta J.M."/>
            <person name="Vandepoele K."/>
            <person name="Reski R."/>
            <person name="Cuming A.C."/>
            <person name="Tuskan G.A."/>
            <person name="Maumus F."/>
            <person name="Salse J."/>
            <person name="Schmutz J."/>
            <person name="Rensing S.A."/>
        </authorList>
    </citation>
    <scope>NUCLEOTIDE SEQUENCE [LARGE SCALE GENOMIC DNA]</scope>
    <source>
        <strain evidence="1 2">cv. Gransden 2004</strain>
    </source>
</reference>
<dbReference type="GO" id="GO:0005666">
    <property type="term" value="C:RNA polymerase III complex"/>
    <property type="evidence" value="ECO:0000318"/>
    <property type="project" value="GO_Central"/>
</dbReference>
<dbReference type="Pfam" id="PF19061">
    <property type="entry name" value="DUF5757"/>
    <property type="match status" value="1"/>
</dbReference>
<accession>A0A7I3ZBT5</accession>
<dbReference type="PANTHER" id="PTHR10535">
    <property type="entry name" value="DNA-DIRECTED RNA POLYMERASES I, II, AND III SUBUNIT RPABC1"/>
    <property type="match status" value="1"/>
</dbReference>
<proteinExistence type="predicted"/>
<sequence>MDSYMIKEVTLVWRISDADGNTLFDTICVSEDVPLVERHVGDYQWYKHFYPAMEVDNTLKGKDTLLITFMIPALKDDSKRTPIKVHFDFSSGVMKIRYVSSYAVSVAELVSMISATICIDIQQDVEVTNIELSANITEEKPDLELLCDVVMNEPRLCEIFSLREKTLPISMKVKYSLYAKLGIITFKRRESKTITISNIKNEEHIDDIIDQILFLLSVYNEVKDEFNKLYNFIVEEEKMSKHRTRTFALKEEVPELFVSGYARECSIKPIIIAELEEEKYKSEGRPTMRYPKDGPYSRVYACDIGLFPGLKRNRLPNKDMFEFLPCCYATDHLKRLQSNYYKYVHDVFDEKRSDKKIMRFKPLYPLEDGIVGKAPKELQEMMCSTDLTRVGVKKDKSSILYCMPYYIPRESLSFPPHICLQELWYLTKKEILLNARDRDIFLDPTLYCRALEYIFST</sequence>
<reference evidence="1" key="3">
    <citation type="submission" date="2020-12" db="UniProtKB">
        <authorList>
            <consortium name="EnsemblPlants"/>
        </authorList>
    </citation>
    <scope>IDENTIFICATION</scope>
</reference>
<dbReference type="GO" id="GO:0003899">
    <property type="term" value="F:DNA-directed RNA polymerase activity"/>
    <property type="evidence" value="ECO:0007669"/>
    <property type="project" value="InterPro"/>
</dbReference>
<protein>
    <submittedName>
        <fullName evidence="1">Uncharacterized protein</fullName>
    </submittedName>
</protein>
<evidence type="ECO:0000313" key="1">
    <source>
        <dbReference type="EnsemblPlants" id="PAC:32936569.CDS.1"/>
    </source>
</evidence>
<organism evidence="1 2">
    <name type="scientific">Physcomitrium patens</name>
    <name type="common">Spreading-leaved earth moss</name>
    <name type="synonym">Physcomitrella patens</name>
    <dbReference type="NCBI Taxonomy" id="3218"/>
    <lineage>
        <taxon>Eukaryota</taxon>
        <taxon>Viridiplantae</taxon>
        <taxon>Streptophyta</taxon>
        <taxon>Embryophyta</taxon>
        <taxon>Bryophyta</taxon>
        <taxon>Bryophytina</taxon>
        <taxon>Bryopsida</taxon>
        <taxon>Funariidae</taxon>
        <taxon>Funariales</taxon>
        <taxon>Funariaceae</taxon>
        <taxon>Physcomitrium</taxon>
    </lineage>
</organism>
<dbReference type="InterPro" id="IPR014381">
    <property type="entry name" value="Arch_Rpo5/euc_Rpb5"/>
</dbReference>
<dbReference type="GO" id="GO:0042797">
    <property type="term" value="P:tRNA transcription by RNA polymerase III"/>
    <property type="evidence" value="ECO:0000318"/>
    <property type="project" value="GO_Central"/>
</dbReference>